<dbReference type="PIR" id="G69298">
    <property type="entry name" value="G69298"/>
</dbReference>
<name>O29856_ARCFU</name>
<proteinExistence type="predicted"/>
<dbReference type="Proteomes" id="UP000002199">
    <property type="component" value="Chromosome"/>
</dbReference>
<evidence type="ECO:0000313" key="1">
    <source>
        <dbReference type="EMBL" id="AAB90848.1"/>
    </source>
</evidence>
<dbReference type="HOGENOM" id="CLU_097790_1_0_2"/>
<dbReference type="Pfam" id="PF10050">
    <property type="entry name" value="DUF2284"/>
    <property type="match status" value="1"/>
</dbReference>
<protein>
    <recommendedName>
        <fullName evidence="3">DUF2284 domain-containing protein</fullName>
    </recommendedName>
</protein>
<dbReference type="EMBL" id="AE000782">
    <property type="protein sequence ID" value="AAB90848.1"/>
    <property type="molecule type" value="Genomic_DNA"/>
</dbReference>
<reference evidence="1 2" key="1">
    <citation type="journal article" date="1997" name="Nature">
        <title>The complete genome sequence of the hyperthermophilic, sulphate-reducing archaeon Archaeoglobus fulgidus.</title>
        <authorList>
            <person name="Klenk H.P."/>
            <person name="Clayton R.A."/>
            <person name="Tomb J."/>
            <person name="White O."/>
            <person name="Nelson K.E."/>
            <person name="Ketchum K.A."/>
            <person name="Dodson R.J."/>
            <person name="Gwinn M."/>
            <person name="Hickey E.K."/>
            <person name="Peterson J.D."/>
            <person name="Richardson D.L."/>
            <person name="Kerlavage A.R."/>
            <person name="Graham D.E."/>
            <person name="Kyrpides N.C."/>
            <person name="Fleischmann R.D."/>
            <person name="Quackenbush J."/>
            <person name="Lee N.H."/>
            <person name="Sutton G.G."/>
            <person name="Gill S."/>
            <person name="Kirkness E.F."/>
            <person name="Dougherty B.A."/>
            <person name="McKenney K."/>
            <person name="Adams M.D."/>
            <person name="Loftus B."/>
            <person name="Peterson S."/>
            <person name="Reich C.I."/>
            <person name="McNeil L.K."/>
            <person name="Badger J.H."/>
            <person name="Glodek A."/>
            <person name="Zhou L."/>
            <person name="Overbeek R."/>
            <person name="Gocayne J.D."/>
            <person name="Weidman J.F."/>
            <person name="McDonald L."/>
            <person name="Utterback T."/>
            <person name="Cotton M.D."/>
            <person name="Spriggs T."/>
            <person name="Artiach P."/>
            <person name="Kaine B.P."/>
            <person name="Sykes S.M."/>
            <person name="Sadow P.W."/>
            <person name="D'Andrea K.P."/>
            <person name="Bowman C."/>
            <person name="Fujii C."/>
            <person name="Garland S.A."/>
            <person name="Mason T.M."/>
            <person name="Olsen G.J."/>
            <person name="Fraser C.M."/>
            <person name="Smith H.O."/>
            <person name="Woese C.R."/>
            <person name="Venter J.C."/>
        </authorList>
    </citation>
    <scope>NUCLEOTIDE SEQUENCE [LARGE SCALE GENOMIC DNA]</scope>
    <source>
        <strain evidence="2">ATCC 49558 / DSM 4304 / JCM 9628 / NBRC 100126 / VC-16</strain>
    </source>
</reference>
<evidence type="ECO:0000313" key="2">
    <source>
        <dbReference type="Proteomes" id="UP000002199"/>
    </source>
</evidence>
<dbReference type="PaxDb" id="224325-AF_0391"/>
<sequence length="152" mass="17361">MVLMSGKKFKEIAEKLGVEVEFEEVEPAKIKLDPRARWKCMFGCESYGMPSCPPNVPDFEECERFVRAYRRAYLFRFKVKSKEDVRRAQEFMLEAELSLKKPFAFATFPGSCMLCNECSGRCSRVRPSLSALCVDASSLAVKDEMVALLFVD</sequence>
<dbReference type="PhylomeDB" id="O29856"/>
<evidence type="ECO:0008006" key="3">
    <source>
        <dbReference type="Google" id="ProtNLM"/>
    </source>
</evidence>
<dbReference type="DNASU" id="1483606"/>
<dbReference type="KEGG" id="afu:AF_0391"/>
<dbReference type="STRING" id="224325.AF_0391"/>
<dbReference type="PIRSF" id="PIRSF018748">
    <property type="entry name" value="UCP018748"/>
    <property type="match status" value="1"/>
</dbReference>
<dbReference type="InterPro" id="IPR019271">
    <property type="entry name" value="DUF2284_metal-binding"/>
</dbReference>
<dbReference type="EnsemblBacteria" id="AAB90848">
    <property type="protein sequence ID" value="AAB90848"/>
    <property type="gene ID" value="AF_0391"/>
</dbReference>
<dbReference type="eggNOG" id="arCOG04361">
    <property type="taxonomic scope" value="Archaea"/>
</dbReference>
<gene>
    <name evidence="1" type="ordered locus">AF_0391</name>
</gene>
<dbReference type="AlphaFoldDB" id="O29856"/>
<accession>O29856</accession>
<organism evidence="1 2">
    <name type="scientific">Archaeoglobus fulgidus (strain ATCC 49558 / DSM 4304 / JCM 9628 / NBRC 100126 / VC-16)</name>
    <dbReference type="NCBI Taxonomy" id="224325"/>
    <lineage>
        <taxon>Archaea</taxon>
        <taxon>Methanobacteriati</taxon>
        <taxon>Methanobacteriota</taxon>
        <taxon>Archaeoglobi</taxon>
        <taxon>Archaeoglobales</taxon>
        <taxon>Archaeoglobaceae</taxon>
        <taxon>Archaeoglobus</taxon>
    </lineage>
</organism>
<keyword evidence="2" id="KW-1185">Reference proteome</keyword>